<keyword evidence="8" id="KW-1133">Transmembrane helix</keyword>
<dbReference type="STRING" id="643674.PAEH1_04380"/>
<keyword evidence="13" id="KW-1185">Reference proteome</keyword>
<dbReference type="RefSeq" id="WP_077733550.1">
    <property type="nucleotide sequence ID" value="NZ_BMCQ01000002.1"/>
</dbReference>
<evidence type="ECO:0000256" key="8">
    <source>
        <dbReference type="SAM" id="Phobius"/>
    </source>
</evidence>
<reference evidence="9 12" key="1">
    <citation type="submission" date="2017-01" db="EMBL/GenBank/DDBJ databases">
        <title>Complete Genome Sequence of Paenalcaligenes hominis, Isolated from a paraplegic Patient with neurogenic bladder.</title>
        <authorList>
            <person name="Mukhopadhyay R."/>
            <person name="Joaquin J."/>
            <person name="Hogue R."/>
            <person name="Kilaru A."/>
            <person name="Jospin G."/>
            <person name="Mars K."/>
            <person name="Eisen J.A."/>
            <person name="Chaturvedi V."/>
        </authorList>
    </citation>
    <scope>NUCLEOTIDE SEQUENCE [LARGE SCALE GENOMIC DNA]</scope>
    <source>
        <strain evidence="9 12">15S00501</strain>
    </source>
</reference>
<evidence type="ECO:0000256" key="4">
    <source>
        <dbReference type="ARBA" id="ARBA00022553"/>
    </source>
</evidence>
<feature type="transmembrane region" description="Helical" evidence="8">
    <location>
        <begin position="204"/>
        <end position="227"/>
    </location>
</feature>
<dbReference type="Proteomes" id="UP000700248">
    <property type="component" value="Unassembled WGS sequence"/>
</dbReference>
<reference evidence="10" key="3">
    <citation type="journal article" date="2021" name="PeerJ">
        <title>Extensive microbial diversity within the chicken gut microbiome revealed by metagenomics and culture.</title>
        <authorList>
            <person name="Gilroy R."/>
            <person name="Ravi A."/>
            <person name="Getino M."/>
            <person name="Pursley I."/>
            <person name="Horton D.L."/>
            <person name="Alikhan N.F."/>
            <person name="Baker D."/>
            <person name="Gharbi K."/>
            <person name="Hall N."/>
            <person name="Watson M."/>
            <person name="Adriaenssens E.M."/>
            <person name="Foster-Nyarko E."/>
            <person name="Jarju S."/>
            <person name="Secka A."/>
            <person name="Antonio M."/>
            <person name="Oren A."/>
            <person name="Chaudhuri R.R."/>
            <person name="La Ragione R."/>
            <person name="Hildebrand F."/>
            <person name="Pallen M.J."/>
        </authorList>
    </citation>
    <scope>NUCLEOTIDE SEQUENCE</scope>
    <source>
        <strain evidence="10">CHK175-13533</strain>
    </source>
</reference>
<gene>
    <name evidence="11" type="ORF">GGR41_000216</name>
    <name evidence="10" type="ORF">K8U84_04875</name>
    <name evidence="9" type="ORF">PAEH1_04380</name>
</gene>
<organism evidence="9 12">
    <name type="scientific">Paenalcaligenes hominis</name>
    <dbReference type="NCBI Taxonomy" id="643674"/>
    <lineage>
        <taxon>Bacteria</taxon>
        <taxon>Pseudomonadati</taxon>
        <taxon>Pseudomonadota</taxon>
        <taxon>Betaproteobacteria</taxon>
        <taxon>Burkholderiales</taxon>
        <taxon>Alcaligenaceae</taxon>
        <taxon>Paenalcaligenes</taxon>
    </lineage>
</organism>
<dbReference type="Proteomes" id="UP000189369">
    <property type="component" value="Chromosome"/>
</dbReference>
<keyword evidence="4" id="KW-0597">Phosphoprotein</keyword>
<keyword evidence="6" id="KW-1278">Translocase</keyword>
<name>A0A1U9JZ00_9BURK</name>
<feature type="transmembrane region" description="Helical" evidence="8">
    <location>
        <begin position="67"/>
        <end position="87"/>
    </location>
</feature>
<keyword evidence="8" id="KW-0812">Transmembrane</keyword>
<keyword evidence="2" id="KW-0813">Transport</keyword>
<evidence type="ECO:0000256" key="3">
    <source>
        <dbReference type="ARBA" id="ARBA00022475"/>
    </source>
</evidence>
<feature type="transmembrane region" description="Helical" evidence="8">
    <location>
        <begin position="176"/>
        <end position="198"/>
    </location>
</feature>
<keyword evidence="7" id="KW-0406">Ion transport</keyword>
<evidence type="ECO:0000256" key="2">
    <source>
        <dbReference type="ARBA" id="ARBA00022448"/>
    </source>
</evidence>
<evidence type="ECO:0000256" key="5">
    <source>
        <dbReference type="ARBA" id="ARBA00022842"/>
    </source>
</evidence>
<feature type="transmembrane region" description="Helical" evidence="8">
    <location>
        <begin position="99"/>
        <end position="121"/>
    </location>
</feature>
<dbReference type="EMBL" id="DYTQ01000058">
    <property type="protein sequence ID" value="HJH23870.1"/>
    <property type="molecule type" value="Genomic_DNA"/>
</dbReference>
<evidence type="ECO:0000256" key="1">
    <source>
        <dbReference type="ARBA" id="ARBA00004651"/>
    </source>
</evidence>
<dbReference type="PANTHER" id="PTHR43520">
    <property type="entry name" value="ATP7, ISOFORM B"/>
    <property type="match status" value="1"/>
</dbReference>
<dbReference type="OrthoDB" id="8552908at2"/>
<dbReference type="AlphaFoldDB" id="A0A1U9JZ00"/>
<feature type="transmembrane region" description="Helical" evidence="8">
    <location>
        <begin position="282"/>
        <end position="300"/>
    </location>
</feature>
<reference evidence="10" key="4">
    <citation type="submission" date="2021-09" db="EMBL/GenBank/DDBJ databases">
        <authorList>
            <person name="Gilroy R."/>
        </authorList>
    </citation>
    <scope>NUCLEOTIDE SEQUENCE</scope>
    <source>
        <strain evidence="10">CHK175-13533</strain>
    </source>
</reference>
<feature type="transmembrane region" description="Helical" evidence="8">
    <location>
        <begin position="28"/>
        <end position="47"/>
    </location>
</feature>
<evidence type="ECO:0000313" key="11">
    <source>
        <dbReference type="EMBL" id="NJB63995.1"/>
    </source>
</evidence>
<protein>
    <submittedName>
        <fullName evidence="11">Cation transport ATPase</fullName>
    </submittedName>
</protein>
<dbReference type="GO" id="GO:0005886">
    <property type="term" value="C:plasma membrane"/>
    <property type="evidence" value="ECO:0007669"/>
    <property type="project" value="UniProtKB-SubCell"/>
</dbReference>
<evidence type="ECO:0000256" key="6">
    <source>
        <dbReference type="ARBA" id="ARBA00022967"/>
    </source>
</evidence>
<accession>A0A1U9JZ00</accession>
<dbReference type="EMBL" id="CP019697">
    <property type="protein sequence ID" value="AQS50997.1"/>
    <property type="molecule type" value="Genomic_DNA"/>
</dbReference>
<dbReference type="PANTHER" id="PTHR43520:SF5">
    <property type="entry name" value="CATION-TRANSPORTING P-TYPE ATPASE-RELATED"/>
    <property type="match status" value="1"/>
</dbReference>
<reference evidence="11 13" key="2">
    <citation type="submission" date="2020-03" db="EMBL/GenBank/DDBJ databases">
        <title>Genomic Encyclopedia of Type Strains, Phase IV (KMG-IV): sequencing the most valuable type-strain genomes for metagenomic binning, comparative biology and taxonomic classification.</title>
        <authorList>
            <person name="Goeker M."/>
        </authorList>
    </citation>
    <scope>NUCLEOTIDE SEQUENCE [LARGE SCALE GENOMIC DNA]</scope>
    <source>
        <strain evidence="11 13">DSM 26613</strain>
    </source>
</reference>
<proteinExistence type="predicted"/>
<dbReference type="GO" id="GO:0043682">
    <property type="term" value="F:P-type divalent copper transporter activity"/>
    <property type="evidence" value="ECO:0007669"/>
    <property type="project" value="TreeGrafter"/>
</dbReference>
<keyword evidence="8" id="KW-0472">Membrane</keyword>
<evidence type="ECO:0000313" key="10">
    <source>
        <dbReference type="EMBL" id="HJH23870.1"/>
    </source>
</evidence>
<evidence type="ECO:0000313" key="12">
    <source>
        <dbReference type="Proteomes" id="UP000189369"/>
    </source>
</evidence>
<dbReference type="EMBL" id="JAATIZ010000001">
    <property type="protein sequence ID" value="NJB63995.1"/>
    <property type="molecule type" value="Genomic_DNA"/>
</dbReference>
<sequence>MRAYSIFTIPAELSTADRLHRRRMLARLGLAWLMMMQVMTLAFPGYLRSDSMQPDTLETLDAAIYLMNWAALVLTVPVILYCAIPIWQGAINSLKKGRIGMDVPVALGIIVAFIPSVITTWTGAGEVYFDSVTMFVAFLLTARYLELCARQSIHQGQAHAYIEQLRTALTRDSNKLAFWFVLIQVVLAIGLGVVWFYYKPEHAIAVVVALFVMSCPCALSMAVPTAVASAHAGVSIKPAETQSELDVVAQKTTSISKQNLYGSIAWHLLMTPLAAIGLVAPWVAAISMLLSSLLVAYNSWRLYRQRLAQATQQALNAVV</sequence>
<evidence type="ECO:0000313" key="13">
    <source>
        <dbReference type="Proteomes" id="UP000783934"/>
    </source>
</evidence>
<dbReference type="KEGG" id="phn:PAEH1_04380"/>
<evidence type="ECO:0000256" key="7">
    <source>
        <dbReference type="ARBA" id="ARBA00023065"/>
    </source>
</evidence>
<keyword evidence="3" id="KW-1003">Cell membrane</keyword>
<dbReference type="GO" id="GO:0055070">
    <property type="term" value="P:copper ion homeostasis"/>
    <property type="evidence" value="ECO:0007669"/>
    <property type="project" value="TreeGrafter"/>
</dbReference>
<comment type="subcellular location">
    <subcellularLocation>
        <location evidence="1">Cell membrane</location>
        <topology evidence="1">Multi-pass membrane protein</topology>
    </subcellularLocation>
</comment>
<dbReference type="GO" id="GO:0005507">
    <property type="term" value="F:copper ion binding"/>
    <property type="evidence" value="ECO:0007669"/>
    <property type="project" value="TreeGrafter"/>
</dbReference>
<evidence type="ECO:0000313" key="9">
    <source>
        <dbReference type="EMBL" id="AQS50997.1"/>
    </source>
</evidence>
<keyword evidence="5" id="KW-0460">Magnesium</keyword>
<dbReference type="Proteomes" id="UP000783934">
    <property type="component" value="Unassembled WGS sequence"/>
</dbReference>